<dbReference type="InterPro" id="IPR036514">
    <property type="entry name" value="SGNH_hydro_sf"/>
</dbReference>
<dbReference type="EMBL" id="JADBDY010000001">
    <property type="protein sequence ID" value="MBE1460300.1"/>
    <property type="molecule type" value="Genomic_DNA"/>
</dbReference>
<dbReference type="Pfam" id="PF13472">
    <property type="entry name" value="Lipase_GDSL_2"/>
    <property type="match status" value="1"/>
</dbReference>
<dbReference type="InterPro" id="IPR037460">
    <property type="entry name" value="SEST-like"/>
</dbReference>
<name>A0ABR9HMN8_9ACTN</name>
<dbReference type="Proteomes" id="UP000598217">
    <property type="component" value="Unassembled WGS sequence"/>
</dbReference>
<dbReference type="Gene3D" id="3.40.50.1110">
    <property type="entry name" value="SGNH hydrolase"/>
    <property type="match status" value="1"/>
</dbReference>
<feature type="domain" description="SGNH hydrolase-type esterase" evidence="2">
    <location>
        <begin position="62"/>
        <end position="294"/>
    </location>
</feature>
<accession>A0ABR9HMN8</accession>
<dbReference type="PANTHER" id="PTHR37981:SF1">
    <property type="entry name" value="SGNH HYDROLASE-TYPE ESTERASE DOMAIN-CONTAINING PROTEIN"/>
    <property type="match status" value="1"/>
</dbReference>
<feature type="signal peptide" evidence="1">
    <location>
        <begin position="1"/>
        <end position="49"/>
    </location>
</feature>
<keyword evidence="1" id="KW-0732">Signal</keyword>
<reference evidence="3 4" key="1">
    <citation type="submission" date="2020-10" db="EMBL/GenBank/DDBJ databases">
        <title>Sequencing the genomes of 1000 actinobacteria strains.</title>
        <authorList>
            <person name="Klenk H.-P."/>
        </authorList>
    </citation>
    <scope>NUCLEOTIDE SEQUENCE [LARGE SCALE GENOMIC DNA]</scope>
    <source>
        <strain evidence="3 4">DSM 45157</strain>
    </source>
</reference>
<keyword evidence="4" id="KW-1185">Reference proteome</keyword>
<sequence length="308" mass="32854">MFRTRRSPAVSRSTRSDRRPGALRRLARITAPLALAALGTSLVSAPAAADEAQASAFGHYVAIGDSFVAGPMVASARMPLLGCMQSSVNYPKLLAEELGITEITDVSCSGARMDHLYEAQFDDTPPQLDALRPDTDLVTVGIAGNDFGFSDVLVECAKQSLRNPWGSPCANHYGDELDQRIEGLRSEVSGVYADIAERSPNATVLSVGYLQILPESGGCWPSTPIARGDVPFLDEVQTALNEMLREEAQGQGAVFVDTFERGHDVCQGSDTRWVEGLIPEDGAPIHPNNLGMAATTDFVHSSLGVPVP</sequence>
<evidence type="ECO:0000313" key="3">
    <source>
        <dbReference type="EMBL" id="MBE1460300.1"/>
    </source>
</evidence>
<gene>
    <name evidence="3" type="ORF">H4W79_004514</name>
</gene>
<dbReference type="SUPFAM" id="SSF52266">
    <property type="entry name" value="SGNH hydrolase"/>
    <property type="match status" value="1"/>
</dbReference>
<dbReference type="PANTHER" id="PTHR37981">
    <property type="entry name" value="LIPASE 2"/>
    <property type="match status" value="1"/>
</dbReference>
<comment type="caution">
    <text evidence="3">The sequence shown here is derived from an EMBL/GenBank/DDBJ whole genome shotgun (WGS) entry which is preliminary data.</text>
</comment>
<dbReference type="InterPro" id="IPR013830">
    <property type="entry name" value="SGNH_hydro"/>
</dbReference>
<proteinExistence type="predicted"/>
<protein>
    <recommendedName>
        <fullName evidence="2">SGNH hydrolase-type esterase domain-containing protein</fullName>
    </recommendedName>
</protein>
<dbReference type="RefSeq" id="WP_191266975.1">
    <property type="nucleotide sequence ID" value="NZ_BMXJ01000001.1"/>
</dbReference>
<dbReference type="CDD" id="cd01823">
    <property type="entry name" value="SEST_like"/>
    <property type="match status" value="1"/>
</dbReference>
<feature type="chain" id="PRO_5046658030" description="SGNH hydrolase-type esterase domain-containing protein" evidence="1">
    <location>
        <begin position="50"/>
        <end position="308"/>
    </location>
</feature>
<organism evidence="3 4">
    <name type="scientific">Nocardiopsis terrae</name>
    <dbReference type="NCBI Taxonomy" id="372655"/>
    <lineage>
        <taxon>Bacteria</taxon>
        <taxon>Bacillati</taxon>
        <taxon>Actinomycetota</taxon>
        <taxon>Actinomycetes</taxon>
        <taxon>Streptosporangiales</taxon>
        <taxon>Nocardiopsidaceae</taxon>
        <taxon>Nocardiopsis</taxon>
    </lineage>
</organism>
<evidence type="ECO:0000256" key="1">
    <source>
        <dbReference type="SAM" id="SignalP"/>
    </source>
</evidence>
<evidence type="ECO:0000313" key="4">
    <source>
        <dbReference type="Proteomes" id="UP000598217"/>
    </source>
</evidence>
<evidence type="ECO:0000259" key="2">
    <source>
        <dbReference type="Pfam" id="PF13472"/>
    </source>
</evidence>